<accession>A0A374NWE7</accession>
<sequence>MRDYRQDFPEESPSRIKKFLYNTKNQKTEIRLGDGQVQTKRYDAENLRCEMRENEKLILMSIIIISRGF</sequence>
<dbReference type="EMBL" id="BQNJ01000001">
    <property type="protein sequence ID" value="GKG98498.1"/>
    <property type="molecule type" value="Genomic_DNA"/>
</dbReference>
<comment type="caution">
    <text evidence="2">The sequence shown here is derived from an EMBL/GenBank/DDBJ whole genome shotgun (WGS) entry which is preliminary data.</text>
</comment>
<dbReference type="Proteomes" id="UP000263014">
    <property type="component" value="Unassembled WGS sequence"/>
</dbReference>
<evidence type="ECO:0000313" key="3">
    <source>
        <dbReference type="Proteomes" id="UP000263014"/>
    </source>
</evidence>
<dbReference type="EMBL" id="QSON01000060">
    <property type="protein sequence ID" value="RGI93340.1"/>
    <property type="molecule type" value="Genomic_DNA"/>
</dbReference>
<proteinExistence type="predicted"/>
<gene>
    <name evidence="1" type="ORF">CE91St55_04800</name>
    <name evidence="2" type="ORF">DXD79_34010</name>
</gene>
<reference evidence="2 3" key="1">
    <citation type="submission" date="2018-08" db="EMBL/GenBank/DDBJ databases">
        <title>A genome reference for cultivated species of the human gut microbiota.</title>
        <authorList>
            <person name="Zou Y."/>
            <person name="Xue W."/>
            <person name="Luo G."/>
        </authorList>
    </citation>
    <scope>NUCLEOTIDE SEQUENCE [LARGE SCALE GENOMIC DNA]</scope>
    <source>
        <strain evidence="2 3">TM09-12</strain>
    </source>
</reference>
<reference evidence="1" key="2">
    <citation type="submission" date="2022-01" db="EMBL/GenBank/DDBJ databases">
        <title>Novel bile acid biosynthetic pathways are enriched in the microbiome of centenarians.</title>
        <authorList>
            <person name="Sato Y."/>
            <person name="Atarashi K."/>
            <person name="Plichta R.D."/>
            <person name="Arai Y."/>
            <person name="Sasajima S."/>
            <person name="Kearney M.S."/>
            <person name="Suda W."/>
            <person name="Takeshita K."/>
            <person name="Sasaki T."/>
            <person name="Okamoto S."/>
            <person name="Skelly N.A."/>
            <person name="Okamura Y."/>
            <person name="Vlamakis H."/>
            <person name="Li Y."/>
            <person name="Tanoue T."/>
            <person name="Takei H."/>
            <person name="Nittono H."/>
            <person name="Narushima S."/>
            <person name="Irie J."/>
            <person name="Itoh H."/>
            <person name="Moriya K."/>
            <person name="Sugiura Y."/>
            <person name="Suematsu M."/>
            <person name="Moritoki N."/>
            <person name="Shibata S."/>
            <person name="Littman R.D."/>
            <person name="Fischbach A.M."/>
            <person name="Uwamino Y."/>
            <person name="Inoue T."/>
            <person name="Honda A."/>
            <person name="Hattori M."/>
            <person name="Murai T."/>
            <person name="Xavier J.R."/>
            <person name="Hirose N."/>
            <person name="Honda K."/>
        </authorList>
    </citation>
    <scope>NUCLEOTIDE SEQUENCE</scope>
    <source>
        <strain evidence="1">CE91-St55</strain>
    </source>
</reference>
<evidence type="ECO:0000313" key="1">
    <source>
        <dbReference type="EMBL" id="GKG98498.1"/>
    </source>
</evidence>
<dbReference type="Proteomes" id="UP001055091">
    <property type="component" value="Unassembled WGS sequence"/>
</dbReference>
<protein>
    <submittedName>
        <fullName evidence="2">Uncharacterized protein</fullName>
    </submittedName>
</protein>
<organism evidence="2 3">
    <name type="scientific">Hungatella hathewayi</name>
    <dbReference type="NCBI Taxonomy" id="154046"/>
    <lineage>
        <taxon>Bacteria</taxon>
        <taxon>Bacillati</taxon>
        <taxon>Bacillota</taxon>
        <taxon>Clostridia</taxon>
        <taxon>Lachnospirales</taxon>
        <taxon>Lachnospiraceae</taxon>
        <taxon>Hungatella</taxon>
    </lineage>
</organism>
<evidence type="ECO:0000313" key="2">
    <source>
        <dbReference type="EMBL" id="RGI93340.1"/>
    </source>
</evidence>
<dbReference type="AlphaFoldDB" id="A0A374NWE7"/>
<dbReference type="RefSeq" id="WP_118033390.1">
    <property type="nucleotide sequence ID" value="NZ_BQNJ01000001.1"/>
</dbReference>
<name>A0A374NWE7_9FIRM</name>